<dbReference type="InterPro" id="IPR009081">
    <property type="entry name" value="PP-bd_ACP"/>
</dbReference>
<proteinExistence type="predicted"/>
<reference evidence="4 5" key="1">
    <citation type="journal article" date="2023" name="IMA Fungus">
        <title>Comparative genomic study of the Penicillium genus elucidates a diverse pangenome and 15 lateral gene transfer events.</title>
        <authorList>
            <person name="Petersen C."/>
            <person name="Sorensen T."/>
            <person name="Nielsen M.R."/>
            <person name="Sondergaard T.E."/>
            <person name="Sorensen J.L."/>
            <person name="Fitzpatrick D.A."/>
            <person name="Frisvad J.C."/>
            <person name="Nielsen K.L."/>
        </authorList>
    </citation>
    <scope>NUCLEOTIDE SEQUENCE [LARGE SCALE GENOMIC DNA]</scope>
    <source>
        <strain evidence="4 5">IBT 3361</strain>
    </source>
</reference>
<dbReference type="InterPro" id="IPR036736">
    <property type="entry name" value="ACP-like_sf"/>
</dbReference>
<feature type="domain" description="Carrier" evidence="3">
    <location>
        <begin position="570"/>
        <end position="653"/>
    </location>
</feature>
<dbReference type="SUPFAM" id="SSF56801">
    <property type="entry name" value="Acetyl-CoA synthetase-like"/>
    <property type="match status" value="2"/>
</dbReference>
<evidence type="ECO:0000313" key="4">
    <source>
        <dbReference type="EMBL" id="KAJ5259792.1"/>
    </source>
</evidence>
<gene>
    <name evidence="4" type="ORF">N7505_009173</name>
</gene>
<dbReference type="PROSITE" id="PS00012">
    <property type="entry name" value="PHOSPHOPANTETHEINE"/>
    <property type="match status" value="1"/>
</dbReference>
<dbReference type="InterPro" id="IPR051414">
    <property type="entry name" value="Adenylate-forming_Reductase"/>
</dbReference>
<dbReference type="InterPro" id="IPR036291">
    <property type="entry name" value="NAD(P)-bd_dom_sf"/>
</dbReference>
<dbReference type="InterPro" id="IPR042099">
    <property type="entry name" value="ANL_N_sf"/>
</dbReference>
<dbReference type="EMBL" id="JAPVEB010000008">
    <property type="protein sequence ID" value="KAJ5259792.1"/>
    <property type="molecule type" value="Genomic_DNA"/>
</dbReference>
<dbReference type="PROSITE" id="PS50075">
    <property type="entry name" value="CARRIER"/>
    <property type="match status" value="1"/>
</dbReference>
<accession>A0ABQ8W770</accession>
<dbReference type="Pfam" id="PF23562">
    <property type="entry name" value="AMP-binding_C_3"/>
    <property type="match status" value="1"/>
</dbReference>
<evidence type="ECO:0000259" key="3">
    <source>
        <dbReference type="PROSITE" id="PS50075"/>
    </source>
</evidence>
<name>A0ABQ8W770_PENCH</name>
<dbReference type="PANTHER" id="PTHR43439">
    <property type="entry name" value="PHENYLACETATE-COENZYME A LIGASE"/>
    <property type="match status" value="1"/>
</dbReference>
<keyword evidence="2" id="KW-0597">Phosphoprotein</keyword>
<dbReference type="SUPFAM" id="SSF51735">
    <property type="entry name" value="NAD(P)-binding Rossmann-fold domains"/>
    <property type="match status" value="1"/>
</dbReference>
<keyword evidence="1" id="KW-0596">Phosphopantetheine</keyword>
<comment type="caution">
    <text evidence="4">The sequence shown here is derived from an EMBL/GenBank/DDBJ whole genome shotgun (WGS) entry which is preliminary data.</text>
</comment>
<dbReference type="InterPro" id="IPR000873">
    <property type="entry name" value="AMP-dep_synth/lig_dom"/>
</dbReference>
<organism evidence="4 5">
    <name type="scientific">Penicillium chrysogenum</name>
    <name type="common">Penicillium notatum</name>
    <dbReference type="NCBI Taxonomy" id="5076"/>
    <lineage>
        <taxon>Eukaryota</taxon>
        <taxon>Fungi</taxon>
        <taxon>Dikarya</taxon>
        <taxon>Ascomycota</taxon>
        <taxon>Pezizomycotina</taxon>
        <taxon>Eurotiomycetes</taxon>
        <taxon>Eurotiomycetidae</taxon>
        <taxon>Eurotiales</taxon>
        <taxon>Aspergillaceae</taxon>
        <taxon>Penicillium</taxon>
        <taxon>Penicillium chrysogenum species complex</taxon>
    </lineage>
</organism>
<dbReference type="InterPro" id="IPR013120">
    <property type="entry name" value="FAR_NAD-bd"/>
</dbReference>
<dbReference type="Gene3D" id="3.40.50.720">
    <property type="entry name" value="NAD(P)-binding Rossmann-like Domain"/>
    <property type="match status" value="1"/>
</dbReference>
<dbReference type="Pfam" id="PF07993">
    <property type="entry name" value="NAD_binding_4"/>
    <property type="match status" value="1"/>
</dbReference>
<evidence type="ECO:0000313" key="5">
    <source>
        <dbReference type="Proteomes" id="UP001220256"/>
    </source>
</evidence>
<protein>
    <recommendedName>
        <fullName evidence="3">Carrier domain-containing protein</fullName>
    </recommendedName>
</protein>
<evidence type="ECO:0000256" key="2">
    <source>
        <dbReference type="ARBA" id="ARBA00022553"/>
    </source>
</evidence>
<dbReference type="Gene3D" id="3.40.50.12780">
    <property type="entry name" value="N-terminal domain of ligase-like"/>
    <property type="match status" value="1"/>
</dbReference>
<dbReference type="Gene3D" id="1.10.1200.10">
    <property type="entry name" value="ACP-like"/>
    <property type="match status" value="1"/>
</dbReference>
<dbReference type="Proteomes" id="UP001220256">
    <property type="component" value="Unassembled WGS sequence"/>
</dbReference>
<dbReference type="PANTHER" id="PTHR43439:SF2">
    <property type="entry name" value="ENZYME, PUTATIVE (JCVI)-RELATED"/>
    <property type="match status" value="1"/>
</dbReference>
<dbReference type="Pfam" id="PF00550">
    <property type="entry name" value="PP-binding"/>
    <property type="match status" value="1"/>
</dbReference>
<dbReference type="InterPro" id="IPR006162">
    <property type="entry name" value="Ppantetheine_attach_site"/>
</dbReference>
<keyword evidence="5" id="KW-1185">Reference proteome</keyword>
<dbReference type="SUPFAM" id="SSF47336">
    <property type="entry name" value="ACP-like"/>
    <property type="match status" value="1"/>
</dbReference>
<sequence length="1063" mass="119386">MALQHMRLLARVVDELAETDPCRLFARIPRENSPTTGFQDISVLVLSRAVNVMCRWLERTVGVAHSNEPLAYIGSNDICYCIFTLACHKVGYWPFLPSTRNSHAAHLHLLHEVGCKKILYNKAQQRLAATLVQQCRLLDIFQVPCMEVILGHDGNCPYVCHRSYEVMQKDVACIIHSSGTTGMFNSLKFLFFYSLGSEIDKVSGWSTGMPKAVFLTHGFFACLDNLNKLVWPANRQPNIFYRLRKSVLTTTPFYHIMGFVTFVFSIFHGTPLVYGPEQQLSLDLLTRIIREAQPAAVALPPAILEELSRSQKGCSSLQKLDCVYVGGAPLAHETGSLLQRYTRVITMFGSSELGWLPAMVPDDSADWNYYEWNPCAGIRMAAVSDGMHELVIERNQEYAEYQAIFRNFPELEVYRTKDLFMMHPTKPWLWRFCCRQDDIILLSNGEKLNPVTMEKIIGTHPYVANVLVVGQARFQTGLLVEPSIDAQRLDPLAFVSAIWPTVQEANDSVPAYGRIMKGMVRTASLGKAFRRSAKGTVQRRATIDDYAAEIEEMYAADPEKYMGPEVPAVLNSVTVTEYVRQTIAEALGHSDFQNTQDFYDLGFDSLMSLGVSRSLQKDIRAHRPDLPSAILGLQTIYANNTVSRLAVYILNLIKGIQPANTGRSTKLANLVTQYTSGLDCSRRPRLLSQGQPLRTVILTGSTGSLGTYLLKELLNNQSTEKIYCLNRSEDAESKQMLSLEKKGIILHHQHWKSKLEFLHVSIQQDRFGLSESRYEELLGSVNTIIHNSWKLDFNLHVESFEDVHIRGVRRLVEFSLSSSHTADIHFISSIGTVGKSTAGIATIIPEEPVKDCSLVLPNGYSESKYVSEQICYEACRAAGVRTTIYRVGQIAGPTTQQGQWNPCEWLPAMIKSSITMGCVPETLGSRTVDWIPVDLVSAIIMDIIHVRQDHQFDNSCAVYHLRNPTSASWRSLLPPLVENYGVSPVSLTAWIAKLEDIQTATSETIQEIPAVKLLGFFKELESSARADMPTIDVRKAMESSTTMRALEPISASLMYNWLKQWKY</sequence>
<evidence type="ECO:0000256" key="1">
    <source>
        <dbReference type="ARBA" id="ARBA00022450"/>
    </source>
</evidence>
<dbReference type="Pfam" id="PF00501">
    <property type="entry name" value="AMP-binding"/>
    <property type="match status" value="1"/>
</dbReference>